<dbReference type="Proteomes" id="UP001181622">
    <property type="component" value="Unassembled WGS sequence"/>
</dbReference>
<keyword evidence="2" id="KW-1185">Reference proteome</keyword>
<dbReference type="Gene3D" id="3.30.1360.120">
    <property type="entry name" value="Probable tRNA modification gtpase trme, domain 1"/>
    <property type="match status" value="1"/>
</dbReference>
<dbReference type="SUPFAM" id="SSF103025">
    <property type="entry name" value="Folate-binding domain"/>
    <property type="match status" value="1"/>
</dbReference>
<dbReference type="EMBL" id="JADBEO010000048">
    <property type="protein sequence ID" value="MDR4308341.1"/>
    <property type="molecule type" value="Genomic_DNA"/>
</dbReference>
<sequence>MLDDSLYARRVSPLDGATKPASLPGGVSVRQLKPEARFSLRIKAGGPSEVAGFALDQRINSVVVRGGRWSARLGPDEWLVGGPEADAQLIADEVEAALKDRPHSLVSVSHRNVSLEISGAQAAIALNAGCPLDLSDAAFPAGSATRTLLGKCEIVLIRAGAEPSYRVEVWRSFATYAHGFLIEAAHGLQNAA</sequence>
<gene>
    <name evidence="1" type="ORF">IHQ68_17115</name>
</gene>
<proteinExistence type="predicted"/>
<evidence type="ECO:0000313" key="1">
    <source>
        <dbReference type="EMBL" id="MDR4308341.1"/>
    </source>
</evidence>
<dbReference type="Pfam" id="PF04268">
    <property type="entry name" value="SoxG"/>
    <property type="match status" value="1"/>
</dbReference>
<dbReference type="InterPro" id="IPR027266">
    <property type="entry name" value="TrmE/GcvT-like"/>
</dbReference>
<reference evidence="1" key="1">
    <citation type="submission" date="2020-10" db="EMBL/GenBank/DDBJ databases">
        <authorList>
            <person name="Abbas A."/>
            <person name="Razzaq R."/>
            <person name="Waqas M."/>
            <person name="Abbas N."/>
            <person name="Nielsen T.K."/>
            <person name="Hansen L.H."/>
            <person name="Hussain S."/>
            <person name="Shahid M."/>
        </authorList>
    </citation>
    <scope>NUCLEOTIDE SEQUENCE</scope>
    <source>
        <strain evidence="1">S14</strain>
    </source>
</reference>
<dbReference type="Gene3D" id="3.30.70.1520">
    <property type="entry name" value="Heterotetrameric sarcosine oxidase"/>
    <property type="match status" value="1"/>
</dbReference>
<name>A0ABU1DJP3_9HYPH</name>
<dbReference type="InterPro" id="IPR007375">
    <property type="entry name" value="SoxG"/>
</dbReference>
<protein>
    <submittedName>
        <fullName evidence="1">Sarcosine oxidase subunit gamma</fullName>
    </submittedName>
</protein>
<evidence type="ECO:0000313" key="2">
    <source>
        <dbReference type="Proteomes" id="UP001181622"/>
    </source>
</evidence>
<organism evidence="1 2">
    <name type="scientific">Chelatococcus sambhunathii</name>
    <dbReference type="NCBI Taxonomy" id="363953"/>
    <lineage>
        <taxon>Bacteria</taxon>
        <taxon>Pseudomonadati</taxon>
        <taxon>Pseudomonadota</taxon>
        <taxon>Alphaproteobacteria</taxon>
        <taxon>Hyphomicrobiales</taxon>
        <taxon>Chelatococcaceae</taxon>
        <taxon>Chelatococcus</taxon>
    </lineage>
</organism>
<comment type="caution">
    <text evidence="1">The sequence shown here is derived from an EMBL/GenBank/DDBJ whole genome shotgun (WGS) entry which is preliminary data.</text>
</comment>
<accession>A0ABU1DJP3</accession>
<dbReference type="RefSeq" id="WP_309394018.1">
    <property type="nucleotide sequence ID" value="NZ_JADBEO010000048.1"/>
</dbReference>